<dbReference type="EMBL" id="PXNQ02000002">
    <property type="protein sequence ID" value="RNF35695.1"/>
    <property type="molecule type" value="Genomic_DNA"/>
</dbReference>
<keyword evidence="1" id="KW-0472">Membrane</keyword>
<keyword evidence="1" id="KW-1133">Transmembrane helix</keyword>
<feature type="transmembrane region" description="Helical" evidence="1">
    <location>
        <begin position="123"/>
        <end position="140"/>
    </location>
</feature>
<dbReference type="AlphaFoldDB" id="A0A3R7SDK5"/>
<protein>
    <submittedName>
        <fullName evidence="2">Uncharacterized protein</fullName>
    </submittedName>
</protein>
<evidence type="ECO:0000256" key="1">
    <source>
        <dbReference type="SAM" id="Phobius"/>
    </source>
</evidence>
<proteinExistence type="predicted"/>
<feature type="transmembrane region" description="Helical" evidence="1">
    <location>
        <begin position="48"/>
        <end position="67"/>
    </location>
</feature>
<keyword evidence="3" id="KW-1185">Reference proteome</keyword>
<reference evidence="2" key="1">
    <citation type="submission" date="2018-05" db="EMBL/GenBank/DDBJ databases">
        <title>Reclassification of Methylarcula marina and Methylarcula terricola as Paracoccus methylarcula sp.nov., comb.nov. and Paracoccus terricola comb.nov.</title>
        <authorList>
            <person name="Shmareva M.N."/>
            <person name="Doronina N.V."/>
            <person name="Vasilenko O.V."/>
            <person name="Tarlachkov S.V."/>
            <person name="Trotsenko Y.A."/>
        </authorList>
    </citation>
    <scope>NUCLEOTIDE SEQUENCE [LARGE SCALE GENOMIC DNA]</scope>
    <source>
        <strain evidence="2">VKM B-2159</strain>
    </source>
</reference>
<comment type="caution">
    <text evidence="2">The sequence shown here is derived from an EMBL/GenBank/DDBJ whole genome shotgun (WGS) entry which is preliminary data.</text>
</comment>
<dbReference type="OrthoDB" id="8447236at2"/>
<keyword evidence="1" id="KW-0812">Transmembrane</keyword>
<organism evidence="2 3">
    <name type="scientific">Paracoccus methylarcula</name>
    <dbReference type="NCBI Taxonomy" id="72022"/>
    <lineage>
        <taxon>Bacteria</taxon>
        <taxon>Pseudomonadati</taxon>
        <taxon>Pseudomonadota</taxon>
        <taxon>Alphaproteobacteria</taxon>
        <taxon>Rhodobacterales</taxon>
        <taxon>Paracoccaceae</taxon>
        <taxon>Paracoccus</taxon>
    </lineage>
</organism>
<dbReference type="Proteomes" id="UP000238137">
    <property type="component" value="Unassembled WGS sequence"/>
</dbReference>
<gene>
    <name evidence="2" type="ORF">A7A09_004700</name>
</gene>
<evidence type="ECO:0000313" key="3">
    <source>
        <dbReference type="Proteomes" id="UP000238137"/>
    </source>
</evidence>
<sequence length="150" mass="15515">MTAAGMPMADAARRLRRNGLAGGAMALLILALAPPTAGVHGFAGPLAWWLLLALCLVSLAFSVHLLFDAALFRLGASHDAEDVGLAAIDDVLSRTGLRAPGGVAKTLPERLAGCARLLRLQRISLLTGLALYVILILGAMNGDGVRLVSP</sequence>
<evidence type="ECO:0000313" key="2">
    <source>
        <dbReference type="EMBL" id="RNF35695.1"/>
    </source>
</evidence>
<accession>A0A3R7SDK5</accession>
<name>A0A3R7SDK5_9RHOB</name>